<protein>
    <submittedName>
        <fullName evidence="2">Uncharacterized protein</fullName>
    </submittedName>
</protein>
<feature type="transmembrane region" description="Helical" evidence="1">
    <location>
        <begin position="219"/>
        <end position="237"/>
    </location>
</feature>
<keyword evidence="1" id="KW-0812">Transmembrane</keyword>
<dbReference type="Proteomes" id="UP000465031">
    <property type="component" value="Chromosome"/>
</dbReference>
<feature type="transmembrane region" description="Helical" evidence="1">
    <location>
        <begin position="280"/>
        <end position="303"/>
    </location>
</feature>
<dbReference type="AlphaFoldDB" id="A0A166HSD0"/>
<evidence type="ECO:0000313" key="4">
    <source>
        <dbReference type="Proteomes" id="UP000076717"/>
    </source>
</evidence>
<gene>
    <name evidence="2" type="ORF">ACH61_01794</name>
    <name evidence="3" type="ORF">GSU10_08720</name>
</gene>
<dbReference type="KEGG" id="rte:GSU10_08720"/>
<name>A0A166HSD0_9MICO</name>
<sequence>MSETDPVEIYMDDVALGIYDESVRLRRGVLSSVLYYAAAVAPVTIFFGLFLWIRWLQRDLPAAEQMPDIVIHPANSSLLTGGFTALLAVIVAVWFTPVTFRVGASETPSTIARELASKRIVAVIARLCGLLSLSLAGWAFLSSVTTGPGRIDVLRMVMPVVLGVGLALWAAAAEMRIGEVQVDKLLWAEYRRKAERLRLVAAGEDDHALSSRARLLQQSVAFVAIPLALWMVGLVIAPPPNGSATIARFAAEFVVTAVAYVALGEITYRLVGGQVWRAVFGYIALMFVGAFFWLSLVGAIVTSDVSDGALPLGPVARSMLLFTVVVLSGPFVALSVFTMRGPFGRWRGVIFDSVMRRYYKDLGKVERQLSRASGEQTSVQAVPLGAPTAFAWAGLVALVPVVPFNLLFAGLALRLARDRTMRGRTIAIAAIVVGVVVTVLSIGFLVHIALSDPTLIACEADPMSPCFR</sequence>
<reference evidence="3" key="2">
    <citation type="submission" date="2019-12" db="EMBL/GenBank/DDBJ databases">
        <title>Complete and Draft Genome Sequences of New Strains and Members of Some Known Species of the Genus Rathayibacter isolated from Plants.</title>
        <authorList>
            <person name="Tarlachkov S.V."/>
            <person name="Starodumova I.P."/>
            <person name="Dorofeeva L.V."/>
            <person name="Prisyazhnaya N.V."/>
            <person name="Leyn S.A."/>
            <person name="Zlamal J.E."/>
            <person name="Elane M.L."/>
            <person name="Osterman A.L."/>
            <person name="Nadler S.A."/>
            <person name="Subbotin S.A."/>
            <person name="Evtushenko L.I."/>
        </authorList>
    </citation>
    <scope>NUCLEOTIDE SEQUENCE</scope>
    <source>
        <strain evidence="3">VKM Ac-2761</strain>
    </source>
</reference>
<keyword evidence="1" id="KW-1133">Transmembrane helix</keyword>
<feature type="transmembrane region" description="Helical" evidence="1">
    <location>
        <begin position="315"/>
        <end position="337"/>
    </location>
</feature>
<feature type="transmembrane region" description="Helical" evidence="1">
    <location>
        <begin position="153"/>
        <end position="172"/>
    </location>
</feature>
<feature type="transmembrane region" description="Helical" evidence="1">
    <location>
        <begin position="120"/>
        <end position="141"/>
    </location>
</feature>
<dbReference type="EMBL" id="CP047186">
    <property type="protein sequence ID" value="QHC55705.1"/>
    <property type="molecule type" value="Genomic_DNA"/>
</dbReference>
<dbReference type="Proteomes" id="UP000076717">
    <property type="component" value="Unassembled WGS sequence"/>
</dbReference>
<keyword evidence="1" id="KW-0472">Membrane</keyword>
<evidence type="ECO:0000313" key="2">
    <source>
        <dbReference type="EMBL" id="KZX21092.1"/>
    </source>
</evidence>
<keyword evidence="4" id="KW-1185">Reference proteome</keyword>
<evidence type="ECO:0000256" key="1">
    <source>
        <dbReference type="SAM" id="Phobius"/>
    </source>
</evidence>
<dbReference type="EMBL" id="LIIN01000055">
    <property type="protein sequence ID" value="KZX21092.1"/>
    <property type="molecule type" value="Genomic_DNA"/>
</dbReference>
<organism evidence="2 4">
    <name type="scientific">Rathayibacter tanaceti</name>
    <dbReference type="NCBI Taxonomy" id="1671680"/>
    <lineage>
        <taxon>Bacteria</taxon>
        <taxon>Bacillati</taxon>
        <taxon>Actinomycetota</taxon>
        <taxon>Actinomycetes</taxon>
        <taxon>Micrococcales</taxon>
        <taxon>Microbacteriaceae</taxon>
        <taxon>Rathayibacter</taxon>
    </lineage>
</organism>
<reference evidence="5" key="3">
    <citation type="submission" date="2019-12" db="EMBL/GenBank/DDBJ databases">
        <title>Complete and draft genome sequences of new strains and members of some known species of the genus Rathayibacter isolated from plants.</title>
        <authorList>
            <person name="Tarlachkov S.V."/>
            <person name="Starodumova I.P."/>
            <person name="Dorofeeva L.V."/>
            <person name="Prisyazhnaya N.V."/>
            <person name="Leyn S."/>
            <person name="Zlamal J."/>
            <person name="Elan M."/>
            <person name="Osterman A.L."/>
            <person name="Nadler S."/>
            <person name="Subbotin S.A."/>
            <person name="Evtushenko L.I."/>
        </authorList>
    </citation>
    <scope>NUCLEOTIDE SEQUENCE [LARGE SCALE GENOMIC DNA]</scope>
    <source>
        <strain evidence="5">VKM Ac-2761</strain>
    </source>
</reference>
<reference evidence="2 4" key="1">
    <citation type="submission" date="2015-08" db="EMBL/GenBank/DDBJ databases">
        <title>Draft Genome Sequence of Rathayibacter sp. Strain VKM Ac-2596 Isolated from Leaf Gall Induced by Plant-Parasitic Nematodes.</title>
        <authorList>
            <person name="Vasilenko O.V."/>
            <person name="Starodumova I.P."/>
            <person name="Tarlachkov S.V."/>
            <person name="Dorofeeva L.V."/>
            <person name="Evtushenko L.I."/>
        </authorList>
    </citation>
    <scope>NUCLEOTIDE SEQUENCE [LARGE SCALE GENOMIC DNA]</scope>
    <source>
        <strain evidence="2 4">VKM Ac-2596</strain>
    </source>
</reference>
<feature type="transmembrane region" description="Helical" evidence="1">
    <location>
        <begin position="77"/>
        <end position="100"/>
    </location>
</feature>
<proteinExistence type="predicted"/>
<feature type="transmembrane region" description="Helical" evidence="1">
    <location>
        <begin position="389"/>
        <end position="413"/>
    </location>
</feature>
<feature type="transmembrane region" description="Helical" evidence="1">
    <location>
        <begin position="425"/>
        <end position="450"/>
    </location>
</feature>
<evidence type="ECO:0000313" key="3">
    <source>
        <dbReference type="EMBL" id="QHC55705.1"/>
    </source>
</evidence>
<dbReference type="RefSeq" id="WP_068210996.1">
    <property type="nucleotide sequence ID" value="NZ_CP047186.1"/>
</dbReference>
<dbReference type="OrthoDB" id="9987344at2"/>
<feature type="transmembrane region" description="Helical" evidence="1">
    <location>
        <begin position="33"/>
        <end position="56"/>
    </location>
</feature>
<accession>A0A166HSD0</accession>
<evidence type="ECO:0000313" key="5">
    <source>
        <dbReference type="Proteomes" id="UP000465031"/>
    </source>
</evidence>
<feature type="transmembrane region" description="Helical" evidence="1">
    <location>
        <begin position="249"/>
        <end position="268"/>
    </location>
</feature>